<dbReference type="InterPro" id="IPR002052">
    <property type="entry name" value="DNA_methylase_N6_adenine_CS"/>
</dbReference>
<dbReference type="InterPro" id="IPR012327">
    <property type="entry name" value="MeTrfase_D12"/>
</dbReference>
<dbReference type="GO" id="GO:0009307">
    <property type="term" value="P:DNA restriction-modification system"/>
    <property type="evidence" value="ECO:0007669"/>
    <property type="project" value="InterPro"/>
</dbReference>
<dbReference type="AlphaFoldDB" id="A0A2M8DSE9"/>
<dbReference type="EC" id="2.1.1.72" evidence="1"/>
<reference evidence="7" key="1">
    <citation type="submission" date="2017-09" db="EMBL/GenBank/DDBJ databases">
        <title>Depth-based differentiation of microbial function through sediment-hosted aquifers and enrichment of novel symbionts in the deep terrestrial subsurface.</title>
        <authorList>
            <person name="Probst A.J."/>
            <person name="Ladd B."/>
            <person name="Jarett J.K."/>
            <person name="Geller-Mcgrath D.E."/>
            <person name="Sieber C.M.K."/>
            <person name="Emerson J.B."/>
            <person name="Anantharaman K."/>
            <person name="Thomas B.C."/>
            <person name="Malmstrom R."/>
            <person name="Stieglmeier M."/>
            <person name="Klingl A."/>
            <person name="Woyke T."/>
            <person name="Ryan C.M."/>
            <person name="Banfield J.F."/>
        </authorList>
    </citation>
    <scope>NUCLEOTIDE SEQUENCE [LARGE SCALE GENOMIC DNA]</scope>
</reference>
<evidence type="ECO:0000256" key="3">
    <source>
        <dbReference type="ARBA" id="ARBA00022679"/>
    </source>
</evidence>
<evidence type="ECO:0000256" key="2">
    <source>
        <dbReference type="ARBA" id="ARBA00022603"/>
    </source>
</evidence>
<gene>
    <name evidence="6" type="ORF">CO073_00235</name>
</gene>
<comment type="caution">
    <text evidence="6">The sequence shown here is derived from an EMBL/GenBank/DDBJ whole genome shotgun (WGS) entry which is preliminary data.</text>
</comment>
<dbReference type="Pfam" id="PF02086">
    <property type="entry name" value="MethyltransfD12"/>
    <property type="match status" value="1"/>
</dbReference>
<sequence length="351" mass="41479">MSQTTLFGEKYKIHQFPRTQYLGSKEKLIKWILEIAPKDIETVFDAFSGTSVVGYYFKDRGYKVYSNDFLKCNSLISKALIENQNIILDKNDIDILLDETTKADNLIERIFTGVFFEKDQAQFLDKFRANVEKLDNEYKKALALTLMNRSLTRKITLGHFAHLKAIEYSKNSDRIKRNASLAKHLKDIFQSLVHSYNHAIFDNKKRNKVFCEDTISLLPKLKDVDLVYFDPPYVGCHPDYQAFYHFLETFVQYWKDKEFVNGTKSYFPKKESGFVQKTEIEKSFEKLFENSKHIPYWLISYNSKSYPEKEKMVELIKKHKKVKVYENEYSNHYGGKGSRKGTIEYLFYCYN</sequence>
<dbReference type="GO" id="GO:0032259">
    <property type="term" value="P:methylation"/>
    <property type="evidence" value="ECO:0007669"/>
    <property type="project" value="UniProtKB-KW"/>
</dbReference>
<evidence type="ECO:0000313" key="6">
    <source>
        <dbReference type="EMBL" id="PJC02290.1"/>
    </source>
</evidence>
<comment type="catalytic activity">
    <reaction evidence="5">
        <text>a 2'-deoxyadenosine in DNA + S-adenosyl-L-methionine = an N(6)-methyl-2'-deoxyadenosine in DNA + S-adenosyl-L-homocysteine + H(+)</text>
        <dbReference type="Rhea" id="RHEA:15197"/>
        <dbReference type="Rhea" id="RHEA-COMP:12418"/>
        <dbReference type="Rhea" id="RHEA-COMP:12419"/>
        <dbReference type="ChEBI" id="CHEBI:15378"/>
        <dbReference type="ChEBI" id="CHEBI:57856"/>
        <dbReference type="ChEBI" id="CHEBI:59789"/>
        <dbReference type="ChEBI" id="CHEBI:90615"/>
        <dbReference type="ChEBI" id="CHEBI:90616"/>
        <dbReference type="EC" id="2.1.1.72"/>
    </reaction>
</comment>
<dbReference type="SUPFAM" id="SSF53335">
    <property type="entry name" value="S-adenosyl-L-methionine-dependent methyltransferases"/>
    <property type="match status" value="1"/>
</dbReference>
<dbReference type="GO" id="GO:0003676">
    <property type="term" value="F:nucleic acid binding"/>
    <property type="evidence" value="ECO:0007669"/>
    <property type="project" value="InterPro"/>
</dbReference>
<evidence type="ECO:0000313" key="7">
    <source>
        <dbReference type="Proteomes" id="UP000230136"/>
    </source>
</evidence>
<dbReference type="InterPro" id="IPR029063">
    <property type="entry name" value="SAM-dependent_MTases_sf"/>
</dbReference>
<dbReference type="EMBL" id="PFSY01000013">
    <property type="protein sequence ID" value="PJC02290.1"/>
    <property type="molecule type" value="Genomic_DNA"/>
</dbReference>
<keyword evidence="4" id="KW-0949">S-adenosyl-L-methionine</keyword>
<name>A0A2M8DSE9_9BACT</name>
<accession>A0A2M8DSE9</accession>
<evidence type="ECO:0000256" key="1">
    <source>
        <dbReference type="ARBA" id="ARBA00011900"/>
    </source>
</evidence>
<dbReference type="GO" id="GO:0009007">
    <property type="term" value="F:site-specific DNA-methyltransferase (adenine-specific) activity"/>
    <property type="evidence" value="ECO:0007669"/>
    <property type="project" value="UniProtKB-EC"/>
</dbReference>
<protein>
    <recommendedName>
        <fullName evidence="1">site-specific DNA-methyltransferase (adenine-specific)</fullName>
        <ecNumber evidence="1">2.1.1.72</ecNumber>
    </recommendedName>
</protein>
<dbReference type="PRINTS" id="PR00505">
    <property type="entry name" value="D12N6MTFRASE"/>
</dbReference>
<dbReference type="Gene3D" id="3.40.50.150">
    <property type="entry name" value="Vaccinia Virus protein VP39"/>
    <property type="match status" value="2"/>
</dbReference>
<evidence type="ECO:0000256" key="4">
    <source>
        <dbReference type="ARBA" id="ARBA00022691"/>
    </source>
</evidence>
<dbReference type="Proteomes" id="UP000230136">
    <property type="component" value="Unassembled WGS sequence"/>
</dbReference>
<evidence type="ECO:0000256" key="5">
    <source>
        <dbReference type="ARBA" id="ARBA00047942"/>
    </source>
</evidence>
<organism evidence="6 7">
    <name type="scientific">Candidatus Komeilibacteria bacterium CG_4_9_14_0_8_um_filter_36_9</name>
    <dbReference type="NCBI Taxonomy" id="1974473"/>
    <lineage>
        <taxon>Bacteria</taxon>
        <taxon>Candidatus Komeiliibacteriota</taxon>
    </lineage>
</organism>
<keyword evidence="2 6" id="KW-0489">Methyltransferase</keyword>
<keyword evidence="3 6" id="KW-0808">Transferase</keyword>
<dbReference type="PROSITE" id="PS00092">
    <property type="entry name" value="N6_MTASE"/>
    <property type="match status" value="1"/>
</dbReference>
<proteinExistence type="predicted"/>